<organism evidence="1 2">
    <name type="scientific">Araneus ventricosus</name>
    <name type="common">Orbweaver spider</name>
    <name type="synonym">Epeira ventricosa</name>
    <dbReference type="NCBI Taxonomy" id="182803"/>
    <lineage>
        <taxon>Eukaryota</taxon>
        <taxon>Metazoa</taxon>
        <taxon>Ecdysozoa</taxon>
        <taxon>Arthropoda</taxon>
        <taxon>Chelicerata</taxon>
        <taxon>Arachnida</taxon>
        <taxon>Araneae</taxon>
        <taxon>Araneomorphae</taxon>
        <taxon>Entelegynae</taxon>
        <taxon>Araneoidea</taxon>
        <taxon>Araneidae</taxon>
        <taxon>Araneus</taxon>
    </lineage>
</organism>
<gene>
    <name evidence="1" type="ORF">AVEN_77339_1</name>
</gene>
<evidence type="ECO:0000313" key="1">
    <source>
        <dbReference type="EMBL" id="GBM00525.1"/>
    </source>
</evidence>
<evidence type="ECO:0000313" key="2">
    <source>
        <dbReference type="Proteomes" id="UP000499080"/>
    </source>
</evidence>
<sequence>MSIDYHSLIPLNIRSVYDLLHVKSYVVVKRSYAGVVYKFGDRVPAQVWSLSTDRGSKLRGPSQNRPLVTSKRELNIIKLNPSVKPSAKRKQMIARYNLRGE</sequence>
<dbReference type="Proteomes" id="UP000499080">
    <property type="component" value="Unassembled WGS sequence"/>
</dbReference>
<protein>
    <submittedName>
        <fullName evidence="1">Uncharacterized protein</fullName>
    </submittedName>
</protein>
<name>A0A4Y2CB14_ARAVE</name>
<dbReference type="AlphaFoldDB" id="A0A4Y2CB14"/>
<reference evidence="1 2" key="1">
    <citation type="journal article" date="2019" name="Sci. Rep.">
        <title>Orb-weaving spider Araneus ventricosus genome elucidates the spidroin gene catalogue.</title>
        <authorList>
            <person name="Kono N."/>
            <person name="Nakamura H."/>
            <person name="Ohtoshi R."/>
            <person name="Moran D.A.P."/>
            <person name="Shinohara A."/>
            <person name="Yoshida Y."/>
            <person name="Fujiwara M."/>
            <person name="Mori M."/>
            <person name="Tomita M."/>
            <person name="Arakawa K."/>
        </authorList>
    </citation>
    <scope>NUCLEOTIDE SEQUENCE [LARGE SCALE GENOMIC DNA]</scope>
</reference>
<accession>A0A4Y2CB14</accession>
<keyword evidence="2" id="KW-1185">Reference proteome</keyword>
<proteinExistence type="predicted"/>
<comment type="caution">
    <text evidence="1">The sequence shown here is derived from an EMBL/GenBank/DDBJ whole genome shotgun (WGS) entry which is preliminary data.</text>
</comment>
<dbReference type="EMBL" id="BGPR01000158">
    <property type="protein sequence ID" value="GBM00525.1"/>
    <property type="molecule type" value="Genomic_DNA"/>
</dbReference>